<evidence type="ECO:0000313" key="1">
    <source>
        <dbReference type="Proteomes" id="UP000887575"/>
    </source>
</evidence>
<name>A0AAF3ESW0_9BILA</name>
<reference evidence="2" key="1">
    <citation type="submission" date="2024-02" db="UniProtKB">
        <authorList>
            <consortium name="WormBaseParasite"/>
        </authorList>
    </citation>
    <scope>IDENTIFICATION</scope>
</reference>
<dbReference type="Proteomes" id="UP000887575">
    <property type="component" value="Unassembled WGS sequence"/>
</dbReference>
<sequence length="222" mass="25557">MKKHFDDRIEQITRLVVSKKSLSYCNDSSWEKHRSAQIAIRINGNSAEIVVDEKWTSRDIECVVGLMGVFRKTLHNVIIDAPIAELLIVSLSPLDLQRWYAFQCYMKVHNVFDDVEDEEQHVIVAGTSANPTEVYWPNVESLTVKTTRQQSPHLARILDYGVVVNHVLNRRQLSHIKVIYTDVQQNFKALARNVFPFRCWAGSAGFDHRFDQEFAGKTLKSL</sequence>
<proteinExistence type="predicted"/>
<dbReference type="AlphaFoldDB" id="A0AAF3ESW0"/>
<evidence type="ECO:0000313" key="2">
    <source>
        <dbReference type="WBParaSite" id="MBELARI_LOCUS17227"/>
    </source>
</evidence>
<organism evidence="1 2">
    <name type="scientific">Mesorhabditis belari</name>
    <dbReference type="NCBI Taxonomy" id="2138241"/>
    <lineage>
        <taxon>Eukaryota</taxon>
        <taxon>Metazoa</taxon>
        <taxon>Ecdysozoa</taxon>
        <taxon>Nematoda</taxon>
        <taxon>Chromadorea</taxon>
        <taxon>Rhabditida</taxon>
        <taxon>Rhabditina</taxon>
        <taxon>Rhabditomorpha</taxon>
        <taxon>Rhabditoidea</taxon>
        <taxon>Rhabditidae</taxon>
        <taxon>Mesorhabditinae</taxon>
        <taxon>Mesorhabditis</taxon>
    </lineage>
</organism>
<accession>A0AAF3ESW0</accession>
<protein>
    <submittedName>
        <fullName evidence="2">Uncharacterized protein</fullName>
    </submittedName>
</protein>
<keyword evidence="1" id="KW-1185">Reference proteome</keyword>
<dbReference type="WBParaSite" id="MBELARI_LOCUS17227">
    <property type="protein sequence ID" value="MBELARI_LOCUS17227"/>
    <property type="gene ID" value="MBELARI_LOCUS17227"/>
</dbReference>